<name>A0ABW9JKR2_9SPHI</name>
<gene>
    <name evidence="1" type="ORF">E5L68_016750</name>
</gene>
<dbReference type="EMBL" id="SRMP02000045">
    <property type="protein sequence ID" value="MFN0293044.1"/>
    <property type="molecule type" value="Genomic_DNA"/>
</dbReference>
<dbReference type="RefSeq" id="WP_138728739.1">
    <property type="nucleotide sequence ID" value="NZ_SRMP02000045.1"/>
</dbReference>
<dbReference type="Proteomes" id="UP001517367">
    <property type="component" value="Unassembled WGS sequence"/>
</dbReference>
<reference evidence="1 2" key="1">
    <citation type="submission" date="2024-12" db="EMBL/GenBank/DDBJ databases">
        <authorList>
            <person name="Hu S."/>
        </authorList>
    </citation>
    <scope>NUCLEOTIDE SEQUENCE [LARGE SCALE GENOMIC DNA]</scope>
    <source>
        <strain evidence="1 2">P-25</strain>
    </source>
</reference>
<evidence type="ECO:0000313" key="2">
    <source>
        <dbReference type="Proteomes" id="UP001517367"/>
    </source>
</evidence>
<protein>
    <recommendedName>
        <fullName evidence="3">Lipoprotein</fullName>
    </recommendedName>
</protein>
<keyword evidence="2" id="KW-1185">Reference proteome</keyword>
<proteinExistence type="predicted"/>
<comment type="caution">
    <text evidence="1">The sequence shown here is derived from an EMBL/GenBank/DDBJ whole genome shotgun (WGS) entry which is preliminary data.</text>
</comment>
<accession>A0ABW9JKR2</accession>
<evidence type="ECO:0000313" key="1">
    <source>
        <dbReference type="EMBL" id="MFN0293044.1"/>
    </source>
</evidence>
<sequence>MKKIALFFVAITCLFYFSCKKNSNNNEQEEADKANKSSFYKYSVSFPDQYRHASYFVGPKVVSKDVLFMFGGGPGNINNDYHLLSGFKSDSTFLFIKKIELESGAIIDMVPDGNGGIVVYGNRKPSFYQHYPFVARFNANGELLWSKSFMDTQYDLQNVSQGVFYERSLSQVVANKLALFGGSSTLLLDLDGNLIWRAVTNGYAGYLDDSGVTIFSEKSGNKAFVIKKLSYTGNLLWAKSASGETNAAMAFGRPLMLNNNTVLLPYIHKTVITRNPSYGMLNLGKDGTIISNKQYSPAAMNISVETRPYEIYRKADGKIWMHVASVRYEGVGNYSPYEGGFYLNEDGTVDVSGFYYGESSSFALSNNQVIGFGRDGRTINTGYIGSACAKKNVPNVGVAISNSGLNFGSFISFNESVILAPVTVANFQITVSNHKKFDISKPTICQ</sequence>
<evidence type="ECO:0008006" key="3">
    <source>
        <dbReference type="Google" id="ProtNLM"/>
    </source>
</evidence>
<organism evidence="1 2">
    <name type="scientific">Pedobacter helvus</name>
    <dbReference type="NCBI Taxonomy" id="2563444"/>
    <lineage>
        <taxon>Bacteria</taxon>
        <taxon>Pseudomonadati</taxon>
        <taxon>Bacteroidota</taxon>
        <taxon>Sphingobacteriia</taxon>
        <taxon>Sphingobacteriales</taxon>
        <taxon>Sphingobacteriaceae</taxon>
        <taxon>Pedobacter</taxon>
    </lineage>
</organism>